<dbReference type="RefSeq" id="XP_037221393.1">
    <property type="nucleotide sequence ID" value="XM_037361101.1"/>
</dbReference>
<proteinExistence type="predicted"/>
<comment type="caution">
    <text evidence="2">The sequence shown here is derived from an EMBL/GenBank/DDBJ whole genome shotgun (WGS) entry which is preliminary data.</text>
</comment>
<keyword evidence="3" id="KW-1185">Reference proteome</keyword>
<dbReference type="EMBL" id="JACAZF010000004">
    <property type="protein sequence ID" value="KAF7306374.1"/>
    <property type="molecule type" value="Genomic_DNA"/>
</dbReference>
<feature type="coiled-coil region" evidence="1">
    <location>
        <begin position="98"/>
        <end position="143"/>
    </location>
</feature>
<evidence type="ECO:0000256" key="1">
    <source>
        <dbReference type="SAM" id="Coils"/>
    </source>
</evidence>
<evidence type="ECO:0000313" key="3">
    <source>
        <dbReference type="Proteomes" id="UP000636479"/>
    </source>
</evidence>
<dbReference type="Proteomes" id="UP000636479">
    <property type="component" value="Unassembled WGS sequence"/>
</dbReference>
<protein>
    <submittedName>
        <fullName evidence="2">Uncharacterized protein</fullName>
    </submittedName>
</protein>
<keyword evidence="1" id="KW-0175">Coiled coil</keyword>
<accession>A0A8H6W5C3</accession>
<reference evidence="2" key="1">
    <citation type="submission" date="2020-05" db="EMBL/GenBank/DDBJ databases">
        <title>Mycena genomes resolve the evolution of fungal bioluminescence.</title>
        <authorList>
            <person name="Tsai I.J."/>
        </authorList>
    </citation>
    <scope>NUCLEOTIDE SEQUENCE</scope>
    <source>
        <strain evidence="2">171206Taipei</strain>
    </source>
</reference>
<organism evidence="2 3">
    <name type="scientific">Mycena indigotica</name>
    <dbReference type="NCBI Taxonomy" id="2126181"/>
    <lineage>
        <taxon>Eukaryota</taxon>
        <taxon>Fungi</taxon>
        <taxon>Dikarya</taxon>
        <taxon>Basidiomycota</taxon>
        <taxon>Agaricomycotina</taxon>
        <taxon>Agaricomycetes</taxon>
        <taxon>Agaricomycetidae</taxon>
        <taxon>Agaricales</taxon>
        <taxon>Marasmiineae</taxon>
        <taxon>Mycenaceae</taxon>
        <taxon>Mycena</taxon>
    </lineage>
</organism>
<sequence>MSSTTSSSPLRSLHRPPLTFLFRSPTTQREPVRIQSDIAQPTLEDATLAFSKHERERQRTRSWGPTVSEFGARVNQRSPTIYELTRISAGERANNYRAANNQDRLAILERELAVERAERTASFEELRREHQRAEARLQSVTDGHQDLTDAFSLSIDKQVEIIQRRLDARRIIEEYQACDITLQHMNDNKIFNAKNKTTRILKKNALGYIVQILRFQPTGEHNANIRRAYRTVREKLTEDEWLFAKALLKRRDELGEVRNVIAHPQLNLAAYEACMMTIAPQFSPQLNAILAGNGPRKKGDQSLLTEDDSDFQDSVRGLEEELEFLKGLLETLRPEE</sequence>
<evidence type="ECO:0000313" key="2">
    <source>
        <dbReference type="EMBL" id="KAF7306374.1"/>
    </source>
</evidence>
<dbReference type="AlphaFoldDB" id="A0A8H6W5C3"/>
<name>A0A8H6W5C3_9AGAR</name>
<dbReference type="GeneID" id="59343617"/>
<gene>
    <name evidence="2" type="ORF">MIND_00428600</name>
</gene>